<feature type="region of interest" description="Disordered" evidence="2">
    <location>
        <begin position="385"/>
        <end position="414"/>
    </location>
</feature>
<evidence type="ECO:0000313" key="3">
    <source>
        <dbReference type="EMBL" id="CAK0886989.1"/>
    </source>
</evidence>
<protein>
    <recommendedName>
        <fullName evidence="5">Cilia- and flagella-associated protein 157</fullName>
    </recommendedName>
</protein>
<feature type="region of interest" description="Disordered" evidence="2">
    <location>
        <begin position="270"/>
        <end position="294"/>
    </location>
</feature>
<evidence type="ECO:0008006" key="5">
    <source>
        <dbReference type="Google" id="ProtNLM"/>
    </source>
</evidence>
<organism evidence="3 4">
    <name type="scientific">Prorocentrum cordatum</name>
    <dbReference type="NCBI Taxonomy" id="2364126"/>
    <lineage>
        <taxon>Eukaryota</taxon>
        <taxon>Sar</taxon>
        <taxon>Alveolata</taxon>
        <taxon>Dinophyceae</taxon>
        <taxon>Prorocentrales</taxon>
        <taxon>Prorocentraceae</taxon>
        <taxon>Prorocentrum</taxon>
    </lineage>
</organism>
<feature type="compositionally biased region" description="Low complexity" evidence="2">
    <location>
        <begin position="493"/>
        <end position="504"/>
    </location>
</feature>
<name>A0ABN9WK92_9DINO</name>
<keyword evidence="1" id="KW-0175">Coiled coil</keyword>
<gene>
    <name evidence="3" type="ORF">PCOR1329_LOCUS68190</name>
</gene>
<dbReference type="EMBL" id="CAUYUJ010018879">
    <property type="protein sequence ID" value="CAK0886989.1"/>
    <property type="molecule type" value="Genomic_DNA"/>
</dbReference>
<evidence type="ECO:0000256" key="2">
    <source>
        <dbReference type="SAM" id="MobiDB-lite"/>
    </source>
</evidence>
<feature type="region of interest" description="Disordered" evidence="2">
    <location>
        <begin position="467"/>
        <end position="570"/>
    </location>
</feature>
<evidence type="ECO:0000313" key="4">
    <source>
        <dbReference type="Proteomes" id="UP001189429"/>
    </source>
</evidence>
<dbReference type="Proteomes" id="UP001189429">
    <property type="component" value="Unassembled WGS sequence"/>
</dbReference>
<keyword evidence="4" id="KW-1185">Reference proteome</keyword>
<feature type="compositionally biased region" description="Low complexity" evidence="2">
    <location>
        <begin position="554"/>
        <end position="570"/>
    </location>
</feature>
<feature type="compositionally biased region" description="Basic and acidic residues" evidence="2">
    <location>
        <begin position="536"/>
        <end position="549"/>
    </location>
</feature>
<comment type="caution">
    <text evidence="3">The sequence shown here is derived from an EMBL/GenBank/DDBJ whole genome shotgun (WGS) entry which is preliminary data.</text>
</comment>
<evidence type="ECO:0000256" key="1">
    <source>
        <dbReference type="SAM" id="Coils"/>
    </source>
</evidence>
<accession>A0ABN9WK92</accession>
<feature type="compositionally biased region" description="Low complexity" evidence="2">
    <location>
        <begin position="403"/>
        <end position="414"/>
    </location>
</feature>
<reference evidence="3" key="1">
    <citation type="submission" date="2023-10" db="EMBL/GenBank/DDBJ databases">
        <authorList>
            <person name="Chen Y."/>
            <person name="Shah S."/>
            <person name="Dougan E. K."/>
            <person name="Thang M."/>
            <person name="Chan C."/>
        </authorList>
    </citation>
    <scope>NUCLEOTIDE SEQUENCE [LARGE SCALE GENOMIC DNA]</scope>
</reference>
<feature type="non-terminal residue" evidence="3">
    <location>
        <position position="570"/>
    </location>
</feature>
<feature type="coiled-coil region" evidence="1">
    <location>
        <begin position="47"/>
        <end position="77"/>
    </location>
</feature>
<sequence length="570" mass="63252">MAEPDGGGDAARQQSQVAQELEIMVSDVEVRVRTALLQVVRPVLVETANLNGRLVELEEQLKGMDKLEEQQREVLLEIGKCSDFTAVLSDEQRRQELRARALEERTEESLGGIRKQALELDRKLELVKADLQRRAREIATVDKDNQSLHDEVLAKKKEVLDVVDAFKKRMAEERMDTMDKFREVDLKRESLEQSLYSEGGGIGKIRRDIFELHAAVQPIPQALQELADCRDRVDALEQGQARVVQIAEDCSESLRTLRADKERYEKRLREQQREAACAPGARLPRVSGRRGQAKRLDALHEEISKDIEESHKRRKKDRLVLDDAIREARQEVEAGKIDSFRAMEGLQHVNRILGLSLQSGIVTSALLVQDFADRRSEQWVALQEHEARRHPHGPCSPEELLRQGRGARPPGAAPQALNLHRCELVPAEYQPGQVAVGGAVFDRKDLLLMQHKLLETAQAALQHGPLSETGSAHAAPPVQAGRQRKVLGPEPAPGAGAAAKYAAAEAREDGPGGRQPGGSERQPEARGNRRSTSLDPKGHAGRPPEDGRAKRQSPAATARLPLALPAVRRA</sequence>
<proteinExistence type="predicted"/>